<dbReference type="Proteomes" id="UP001198830">
    <property type="component" value="Unassembled WGS sequence"/>
</dbReference>
<dbReference type="PROSITE" id="PS50943">
    <property type="entry name" value="HTH_CROC1"/>
    <property type="match status" value="1"/>
</dbReference>
<dbReference type="Gene3D" id="1.10.260.40">
    <property type="entry name" value="lambda repressor-like DNA-binding domains"/>
    <property type="match status" value="1"/>
</dbReference>
<dbReference type="Pfam" id="PF01381">
    <property type="entry name" value="HTH_3"/>
    <property type="match status" value="1"/>
</dbReference>
<organism evidence="2 3">
    <name type="scientific">Sphingobium soli</name>
    <dbReference type="NCBI Taxonomy" id="1591116"/>
    <lineage>
        <taxon>Bacteria</taxon>
        <taxon>Pseudomonadati</taxon>
        <taxon>Pseudomonadota</taxon>
        <taxon>Alphaproteobacteria</taxon>
        <taxon>Sphingomonadales</taxon>
        <taxon>Sphingomonadaceae</taxon>
        <taxon>Sphingobium</taxon>
    </lineage>
</organism>
<dbReference type="SMART" id="SM00530">
    <property type="entry name" value="HTH_XRE"/>
    <property type="match status" value="1"/>
</dbReference>
<name>A0ABS8H8K7_9SPHN</name>
<dbReference type="InterPro" id="IPR001387">
    <property type="entry name" value="Cro/C1-type_HTH"/>
</dbReference>
<evidence type="ECO:0000313" key="2">
    <source>
        <dbReference type="EMBL" id="MCC4233388.1"/>
    </source>
</evidence>
<comment type="caution">
    <text evidence="2">The sequence shown here is derived from an EMBL/GenBank/DDBJ whole genome shotgun (WGS) entry which is preliminary data.</text>
</comment>
<dbReference type="CDD" id="cd00093">
    <property type="entry name" value="HTH_XRE"/>
    <property type="match status" value="1"/>
</dbReference>
<keyword evidence="3" id="KW-1185">Reference proteome</keyword>
<evidence type="ECO:0000313" key="3">
    <source>
        <dbReference type="Proteomes" id="UP001198830"/>
    </source>
</evidence>
<dbReference type="InterPro" id="IPR010982">
    <property type="entry name" value="Lambda_DNA-bd_dom_sf"/>
</dbReference>
<dbReference type="EMBL" id="JAJGNP010000009">
    <property type="protein sequence ID" value="MCC4233388.1"/>
    <property type="molecule type" value="Genomic_DNA"/>
</dbReference>
<dbReference type="RefSeq" id="WP_228227307.1">
    <property type="nucleotide sequence ID" value="NZ_JAJGNP010000009.1"/>
</dbReference>
<sequence>MLAEERYVDVSCDFILNCIGIIMGAISETLRELGDLLRQARLAAGLTQEQVADLAGISRPRYRDIETGIAAARATTLMNVSRALGLEMMLVPQAMVPAVRALMRPHEDDDLPAFVSQPD</sequence>
<dbReference type="SUPFAM" id="SSF47413">
    <property type="entry name" value="lambda repressor-like DNA-binding domains"/>
    <property type="match status" value="1"/>
</dbReference>
<evidence type="ECO:0000259" key="1">
    <source>
        <dbReference type="PROSITE" id="PS50943"/>
    </source>
</evidence>
<proteinExistence type="predicted"/>
<gene>
    <name evidence="2" type="ORF">LL253_11880</name>
</gene>
<protein>
    <submittedName>
        <fullName evidence="2">Helix-turn-helix domain-containing protein</fullName>
    </submittedName>
</protein>
<accession>A0ABS8H8K7</accession>
<feature type="domain" description="HTH cro/C1-type" evidence="1">
    <location>
        <begin position="37"/>
        <end position="91"/>
    </location>
</feature>
<reference evidence="2 3" key="1">
    <citation type="submission" date="2021-10" db="EMBL/GenBank/DDBJ databases">
        <title>The diversity and Nitrogen Metabolism of Culturable Nitrate-Utilizing Bacteria Within the Oxygen Minimum Zone of the Changjiang (Yangtze River)Estuary.</title>
        <authorList>
            <person name="Zhang D."/>
            <person name="Zheng J."/>
            <person name="Liu S."/>
            <person name="He W."/>
        </authorList>
    </citation>
    <scope>NUCLEOTIDE SEQUENCE [LARGE SCALE GENOMIC DNA]</scope>
    <source>
        <strain evidence="2 3">FXH275-2</strain>
    </source>
</reference>